<evidence type="ECO:0000256" key="3">
    <source>
        <dbReference type="ARBA" id="ARBA00023163"/>
    </source>
</evidence>
<feature type="compositionally biased region" description="Basic and acidic residues" evidence="5">
    <location>
        <begin position="170"/>
        <end position="188"/>
    </location>
</feature>
<dbReference type="InterPro" id="IPR009072">
    <property type="entry name" value="Histone-fold"/>
</dbReference>
<dbReference type="eggNOG" id="ENOG502SDD1">
    <property type="taxonomic scope" value="Eukaryota"/>
</dbReference>
<dbReference type="PRINTS" id="PR01217">
    <property type="entry name" value="PRICHEXTENSN"/>
</dbReference>
<dbReference type="CDD" id="cd00076">
    <property type="entry name" value="HFD_SF"/>
    <property type="match status" value="1"/>
</dbReference>
<sequence length="568" mass="61847">MDPAARKLLESVTHETLHAQNFAKSSTQASGVLTDVLHRYLELLTTTCAKYAEQAGRLSLTYRDAVSALDELGLEVKELSEYAATEGKDMARYAVHSQRRVEDLAELKASLAVGLREDRDDAIPLVYARLPTPSIEEEDDEEESEDASEPEEATQEESDGADPEPFAMDIDGHIAEMEPFARVREEPKTIQPPASPPLPLSPISNPSTPPRKRPRTSSWRPPAYVPDHLPPFPTNTPRPSSSPPPQDAPVMPDPVKLERPPTPPPPQIAPTTSSADYLTPTPYAQSSLASTHGPWHLPSRPPPPPPETGASSSRAAIPQVQPAYIAAYHHVLTHPPPPKMPTISPARYKVALALVSQSEQSPRWEPATTLYGSSTPNAPRVAAIGPSFPIPISKFPPTPTDGKDEAEKDKKPNLPSAPPRPVATSERVTPLVSQQPSRIPDLARQVLPGSVYGRTTRLTHPPILQRGTQRLTYGPGVNAPWNTNAPTPPPAPLTNAKGKDSGVNGVVKEGETTARSLPDARLYATWDYEQKRYHESLNARHRGRMGSMQNISAPMPPMRQRSESRPLG</sequence>
<evidence type="ECO:0000313" key="7">
    <source>
        <dbReference type="EMBL" id="EPS98836.1"/>
    </source>
</evidence>
<dbReference type="GO" id="GO:0046982">
    <property type="term" value="F:protein heterodimerization activity"/>
    <property type="evidence" value="ECO:0007669"/>
    <property type="project" value="InterPro"/>
</dbReference>
<accession>S8E0Y5</accession>
<evidence type="ECO:0000256" key="5">
    <source>
        <dbReference type="SAM" id="MobiDB-lite"/>
    </source>
</evidence>
<feature type="compositionally biased region" description="Basic and acidic residues" evidence="5">
    <location>
        <begin position="401"/>
        <end position="412"/>
    </location>
</feature>
<keyword evidence="4" id="KW-0539">Nucleus</keyword>
<dbReference type="Proteomes" id="UP000015241">
    <property type="component" value="Unassembled WGS sequence"/>
</dbReference>
<keyword evidence="8" id="KW-1185">Reference proteome</keyword>
<dbReference type="Gene3D" id="1.10.20.10">
    <property type="entry name" value="Histone, subunit A"/>
    <property type="match status" value="1"/>
</dbReference>
<comment type="subcellular location">
    <subcellularLocation>
        <location evidence="1">Nucleus</location>
    </subcellularLocation>
</comment>
<dbReference type="OrthoDB" id="436852at2759"/>
<dbReference type="EMBL" id="KE504161">
    <property type="protein sequence ID" value="EPS98836.1"/>
    <property type="molecule type" value="Genomic_DNA"/>
</dbReference>
<feature type="region of interest" description="Disordered" evidence="5">
    <location>
        <begin position="539"/>
        <end position="568"/>
    </location>
</feature>
<evidence type="ECO:0000259" key="6">
    <source>
        <dbReference type="SMART" id="SM00576"/>
    </source>
</evidence>
<feature type="compositionally biased region" description="Acidic residues" evidence="5">
    <location>
        <begin position="135"/>
        <end position="162"/>
    </location>
</feature>
<feature type="region of interest" description="Disordered" evidence="5">
    <location>
        <begin position="128"/>
        <end position="317"/>
    </location>
</feature>
<feature type="region of interest" description="Disordered" evidence="5">
    <location>
        <begin position="487"/>
        <end position="512"/>
    </location>
</feature>
<dbReference type="InParanoid" id="S8E0Y5"/>
<name>S8E0Y5_FOMSC</name>
<keyword evidence="3" id="KW-0804">Transcription</keyword>
<organism evidence="7 8">
    <name type="scientific">Fomitopsis schrenkii</name>
    <name type="common">Brown rot fungus</name>
    <dbReference type="NCBI Taxonomy" id="2126942"/>
    <lineage>
        <taxon>Eukaryota</taxon>
        <taxon>Fungi</taxon>
        <taxon>Dikarya</taxon>
        <taxon>Basidiomycota</taxon>
        <taxon>Agaricomycotina</taxon>
        <taxon>Agaricomycetes</taxon>
        <taxon>Polyporales</taxon>
        <taxon>Fomitopsis</taxon>
    </lineage>
</organism>
<protein>
    <recommendedName>
        <fullName evidence="6">Bromodomain associated domain-containing protein</fullName>
    </recommendedName>
</protein>
<evidence type="ECO:0000256" key="1">
    <source>
        <dbReference type="ARBA" id="ARBA00004123"/>
    </source>
</evidence>
<feature type="compositionally biased region" description="Pro residues" evidence="5">
    <location>
        <begin position="228"/>
        <end position="247"/>
    </location>
</feature>
<dbReference type="GO" id="GO:0005634">
    <property type="term" value="C:nucleus"/>
    <property type="evidence" value="ECO:0007669"/>
    <property type="project" value="UniProtKB-SubCell"/>
</dbReference>
<reference evidence="7 8" key="1">
    <citation type="journal article" date="2012" name="Science">
        <title>The Paleozoic origin of enzymatic lignin decomposition reconstructed from 31 fungal genomes.</title>
        <authorList>
            <person name="Floudas D."/>
            <person name="Binder M."/>
            <person name="Riley R."/>
            <person name="Barry K."/>
            <person name="Blanchette R.A."/>
            <person name="Henrissat B."/>
            <person name="Martinez A.T."/>
            <person name="Otillar R."/>
            <person name="Spatafora J.W."/>
            <person name="Yadav J.S."/>
            <person name="Aerts A."/>
            <person name="Benoit I."/>
            <person name="Boyd A."/>
            <person name="Carlson A."/>
            <person name="Copeland A."/>
            <person name="Coutinho P.M."/>
            <person name="de Vries R.P."/>
            <person name="Ferreira P."/>
            <person name="Findley K."/>
            <person name="Foster B."/>
            <person name="Gaskell J."/>
            <person name="Glotzer D."/>
            <person name="Gorecki P."/>
            <person name="Heitman J."/>
            <person name="Hesse C."/>
            <person name="Hori C."/>
            <person name="Igarashi K."/>
            <person name="Jurgens J.A."/>
            <person name="Kallen N."/>
            <person name="Kersten P."/>
            <person name="Kohler A."/>
            <person name="Kuees U."/>
            <person name="Kumar T.K.A."/>
            <person name="Kuo A."/>
            <person name="LaButti K."/>
            <person name="Larrondo L.F."/>
            <person name="Lindquist E."/>
            <person name="Ling A."/>
            <person name="Lombard V."/>
            <person name="Lucas S."/>
            <person name="Lundell T."/>
            <person name="Martin R."/>
            <person name="McLaughlin D.J."/>
            <person name="Morgenstern I."/>
            <person name="Morin E."/>
            <person name="Murat C."/>
            <person name="Nagy L.G."/>
            <person name="Nolan M."/>
            <person name="Ohm R.A."/>
            <person name="Patyshakuliyeva A."/>
            <person name="Rokas A."/>
            <person name="Ruiz-Duenas F.J."/>
            <person name="Sabat G."/>
            <person name="Salamov A."/>
            <person name="Samejima M."/>
            <person name="Schmutz J."/>
            <person name="Slot J.C."/>
            <person name="St John F."/>
            <person name="Stenlid J."/>
            <person name="Sun H."/>
            <person name="Sun S."/>
            <person name="Syed K."/>
            <person name="Tsang A."/>
            <person name="Wiebenga A."/>
            <person name="Young D."/>
            <person name="Pisabarro A."/>
            <person name="Eastwood D.C."/>
            <person name="Martin F."/>
            <person name="Cullen D."/>
            <person name="Grigoriev I.V."/>
            <person name="Hibbett D.S."/>
        </authorList>
    </citation>
    <scope>NUCLEOTIDE SEQUENCE</scope>
    <source>
        <strain evidence="8">FP-58527</strain>
    </source>
</reference>
<dbReference type="HOGENOM" id="CLU_020640_0_0_1"/>
<keyword evidence="2" id="KW-0805">Transcription regulation</keyword>
<evidence type="ECO:0000256" key="4">
    <source>
        <dbReference type="ARBA" id="ARBA00023242"/>
    </source>
</evidence>
<dbReference type="SMART" id="SM00576">
    <property type="entry name" value="BTP"/>
    <property type="match status" value="1"/>
</dbReference>
<evidence type="ECO:0000256" key="2">
    <source>
        <dbReference type="ARBA" id="ARBA00023015"/>
    </source>
</evidence>
<dbReference type="AlphaFoldDB" id="S8E0Y5"/>
<feature type="domain" description="Bromodomain associated" evidence="6">
    <location>
        <begin position="2"/>
        <end position="78"/>
    </location>
</feature>
<dbReference type="InterPro" id="IPR006565">
    <property type="entry name" value="BTP"/>
</dbReference>
<dbReference type="Pfam" id="PF07524">
    <property type="entry name" value="Bromo_TP"/>
    <property type="match status" value="1"/>
</dbReference>
<dbReference type="STRING" id="743788.S8E0Y5"/>
<feature type="region of interest" description="Disordered" evidence="5">
    <location>
        <begin position="356"/>
        <end position="441"/>
    </location>
</feature>
<proteinExistence type="predicted"/>
<gene>
    <name evidence="7" type="ORF">FOMPIDRAFT_1164645</name>
</gene>
<evidence type="ECO:0000313" key="8">
    <source>
        <dbReference type="Proteomes" id="UP000015241"/>
    </source>
</evidence>